<feature type="domain" description="RRM" evidence="4">
    <location>
        <begin position="195"/>
        <end position="271"/>
    </location>
</feature>
<evidence type="ECO:0000313" key="6">
    <source>
        <dbReference type="Proteomes" id="UP000712600"/>
    </source>
</evidence>
<feature type="non-terminal residue" evidence="5">
    <location>
        <position position="1"/>
    </location>
</feature>
<dbReference type="GO" id="GO:0003729">
    <property type="term" value="F:mRNA binding"/>
    <property type="evidence" value="ECO:0007669"/>
    <property type="project" value="TreeGrafter"/>
</dbReference>
<feature type="domain" description="RRM" evidence="4">
    <location>
        <begin position="393"/>
        <end position="457"/>
    </location>
</feature>
<proteinExistence type="predicted"/>
<comment type="caution">
    <text evidence="5">The sequence shown here is derived from an EMBL/GenBank/DDBJ whole genome shotgun (WGS) entry which is preliminary data.</text>
</comment>
<dbReference type="PANTHER" id="PTHR13952">
    <property type="entry name" value="U1 SMALL NUCLEAR RIBONUCLEOPROTEIN 70 KD"/>
    <property type="match status" value="1"/>
</dbReference>
<dbReference type="SMART" id="SM00360">
    <property type="entry name" value="RRM"/>
    <property type="match status" value="4"/>
</dbReference>
<dbReference type="PROSITE" id="PS50102">
    <property type="entry name" value="RRM"/>
    <property type="match status" value="4"/>
</dbReference>
<sequence>ASERTHCVGVGNGLHPATRPIKYKVWHAKPPHDISLAKQSPTKSSSSAQDHLNRLIEENTSARLEGPSFTCGDFTPDSIYISFCPLSATIPTAATDGIVKTLIIGDLQHSTPRCDTRGLDRIFKSFNANKFKELPDIEVTVETEPSLKGHREEKETAKGFSDEIKGRVELLENEASLISVEGLDESPEEAAELKKTLFVAHLPPQTKISDIIRFFKDVGQVVRVLLQATHKGKCVGEGFVEFASANQAKKALEKKNEYLHKRKIFLDVAHKGALCLPPKYCIDHKVWYQEDYLQQESLRIQENPKFSEDATVLFIANLSPQTTKILHIINFLEDVGDVVSVRLIVNHEGKHVGCGFVEFASANQAKKVISFFSSNYETSVKSIKVAVATVRNKTICVTHFSGQTKISDIINFFKDVGQVVHVRLIVNPKIKHVRLGFVEFASANEAEKDIFLDFVEEATYTILSRYEDYLQRESLLIEEHAVAETPDFVEDVNSMKTTVFFATVSMKKENCSMSNIINIFKCIGEVVRVRLIVDHRGESLGCGFVEFASAEEAEKAVQEKSGCAIYVKVAEKAPYFFRPKCNLADLAEKLW</sequence>
<evidence type="ECO:0000256" key="3">
    <source>
        <dbReference type="PROSITE-ProRule" id="PRU00176"/>
    </source>
</evidence>
<dbReference type="GO" id="GO:0071004">
    <property type="term" value="C:U2-type prespliceosome"/>
    <property type="evidence" value="ECO:0007669"/>
    <property type="project" value="TreeGrafter"/>
</dbReference>
<dbReference type="SUPFAM" id="SSF54928">
    <property type="entry name" value="RNA-binding domain, RBD"/>
    <property type="match status" value="3"/>
</dbReference>
<dbReference type="GO" id="GO:0005685">
    <property type="term" value="C:U1 snRNP"/>
    <property type="evidence" value="ECO:0007669"/>
    <property type="project" value="TreeGrafter"/>
</dbReference>
<dbReference type="CDD" id="cd00590">
    <property type="entry name" value="RRM_SF"/>
    <property type="match status" value="3"/>
</dbReference>
<dbReference type="GO" id="GO:0000398">
    <property type="term" value="P:mRNA splicing, via spliceosome"/>
    <property type="evidence" value="ECO:0007669"/>
    <property type="project" value="TreeGrafter"/>
</dbReference>
<dbReference type="Pfam" id="PF00076">
    <property type="entry name" value="RRM_1"/>
    <property type="match status" value="4"/>
</dbReference>
<accession>A0A8S9QQJ5</accession>
<dbReference type="EMBL" id="QGKX02001290">
    <property type="protein sequence ID" value="KAF3542142.1"/>
    <property type="molecule type" value="Genomic_DNA"/>
</dbReference>
<comment type="subcellular location">
    <subcellularLocation>
        <location evidence="1">Nucleus</location>
    </subcellularLocation>
</comment>
<gene>
    <name evidence="5" type="ORF">F2Q69_00020532</name>
</gene>
<evidence type="ECO:0000256" key="2">
    <source>
        <dbReference type="ARBA" id="ARBA00023242"/>
    </source>
</evidence>
<keyword evidence="2" id="KW-0539">Nucleus</keyword>
<evidence type="ECO:0000256" key="1">
    <source>
        <dbReference type="ARBA" id="ARBA00004123"/>
    </source>
</evidence>
<evidence type="ECO:0000313" key="5">
    <source>
        <dbReference type="EMBL" id="KAF3542142.1"/>
    </source>
</evidence>
<protein>
    <recommendedName>
        <fullName evidence="4">RRM domain-containing protein</fullName>
    </recommendedName>
</protein>
<keyword evidence="3" id="KW-0694">RNA-binding</keyword>
<organism evidence="5 6">
    <name type="scientific">Brassica cretica</name>
    <name type="common">Mustard</name>
    <dbReference type="NCBI Taxonomy" id="69181"/>
    <lineage>
        <taxon>Eukaryota</taxon>
        <taxon>Viridiplantae</taxon>
        <taxon>Streptophyta</taxon>
        <taxon>Embryophyta</taxon>
        <taxon>Tracheophyta</taxon>
        <taxon>Spermatophyta</taxon>
        <taxon>Magnoliopsida</taxon>
        <taxon>eudicotyledons</taxon>
        <taxon>Gunneridae</taxon>
        <taxon>Pentapetalae</taxon>
        <taxon>rosids</taxon>
        <taxon>malvids</taxon>
        <taxon>Brassicales</taxon>
        <taxon>Brassicaceae</taxon>
        <taxon>Brassiceae</taxon>
        <taxon>Brassica</taxon>
    </lineage>
</organism>
<dbReference type="InterPro" id="IPR000504">
    <property type="entry name" value="RRM_dom"/>
</dbReference>
<dbReference type="Proteomes" id="UP000712600">
    <property type="component" value="Unassembled WGS sequence"/>
</dbReference>
<dbReference type="PANTHER" id="PTHR13952:SF21">
    <property type="entry name" value="POLYNUCLEOTIDE ADENYLYLTRANSFERASE DOMAIN_RNA RECOGNITION MOTIF PROTEIN-RELATED"/>
    <property type="match status" value="1"/>
</dbReference>
<feature type="domain" description="RRM" evidence="4">
    <location>
        <begin position="497"/>
        <end position="572"/>
    </location>
</feature>
<dbReference type="GO" id="GO:0030619">
    <property type="term" value="F:U1 snRNA binding"/>
    <property type="evidence" value="ECO:0007669"/>
    <property type="project" value="TreeGrafter"/>
</dbReference>
<dbReference type="InterPro" id="IPR051183">
    <property type="entry name" value="U1_U11-U12_snRNP_70-35kDa"/>
</dbReference>
<feature type="domain" description="RRM" evidence="4">
    <location>
        <begin position="311"/>
        <end position="390"/>
    </location>
</feature>
<reference evidence="5" key="1">
    <citation type="submission" date="2019-12" db="EMBL/GenBank/DDBJ databases">
        <title>Genome sequencing and annotation of Brassica cretica.</title>
        <authorList>
            <person name="Studholme D.J."/>
            <person name="Sarris P."/>
        </authorList>
    </citation>
    <scope>NUCLEOTIDE SEQUENCE</scope>
    <source>
        <strain evidence="5">PFS-109/04</strain>
        <tissue evidence="5">Leaf</tissue>
    </source>
</reference>
<dbReference type="AlphaFoldDB" id="A0A8S9QQJ5"/>
<dbReference type="InterPro" id="IPR012677">
    <property type="entry name" value="Nucleotide-bd_a/b_plait_sf"/>
</dbReference>
<dbReference type="Gene3D" id="3.30.70.330">
    <property type="match status" value="4"/>
</dbReference>
<dbReference type="InterPro" id="IPR035979">
    <property type="entry name" value="RBD_domain_sf"/>
</dbReference>
<name>A0A8S9QQJ5_BRACR</name>
<dbReference type="GO" id="GO:0071011">
    <property type="term" value="C:precatalytic spliceosome"/>
    <property type="evidence" value="ECO:0007669"/>
    <property type="project" value="TreeGrafter"/>
</dbReference>
<evidence type="ECO:0000259" key="4">
    <source>
        <dbReference type="PROSITE" id="PS50102"/>
    </source>
</evidence>